<evidence type="ECO:0000256" key="7">
    <source>
        <dbReference type="ARBA" id="ARBA00023136"/>
    </source>
</evidence>
<dbReference type="STRING" id="1328313.DS2_10737"/>
<dbReference type="PANTHER" id="PTHR39563">
    <property type="entry name" value="XANTHINE PHOSPHORIBOSYLTRANSFERASE"/>
    <property type="match status" value="1"/>
</dbReference>
<keyword evidence="7" id="KW-0472">Membrane</keyword>
<reference evidence="9 10" key="1">
    <citation type="journal article" date="2014" name="Genome Announc.">
        <title>Draft Genome Sequence of the Agar-Degrading Bacterium Catenovulum sp. Strain DS-2, Isolated from Intestines of Haliotis diversicolor.</title>
        <authorList>
            <person name="Shan D."/>
            <person name="Li X."/>
            <person name="Gu Z."/>
            <person name="Wei G."/>
            <person name="Gao Z."/>
            <person name="Shao Z."/>
        </authorList>
    </citation>
    <scope>NUCLEOTIDE SEQUENCE [LARGE SCALE GENOMIC DNA]</scope>
    <source>
        <strain evidence="9 10">DS-2</strain>
    </source>
</reference>
<evidence type="ECO:0000256" key="2">
    <source>
        <dbReference type="ARBA" id="ARBA00022676"/>
    </source>
</evidence>
<dbReference type="InterPro" id="IPR000836">
    <property type="entry name" value="PRTase_dom"/>
</dbReference>
<proteinExistence type="predicted"/>
<dbReference type="Proteomes" id="UP000019276">
    <property type="component" value="Unassembled WGS sequence"/>
</dbReference>
<dbReference type="GO" id="GO:0000310">
    <property type="term" value="F:xanthine phosphoribosyltransferase activity"/>
    <property type="evidence" value="ECO:0007669"/>
    <property type="project" value="InterPro"/>
</dbReference>
<dbReference type="GO" id="GO:0004422">
    <property type="term" value="F:hypoxanthine phosphoribosyltransferase activity"/>
    <property type="evidence" value="ECO:0007669"/>
    <property type="project" value="TreeGrafter"/>
</dbReference>
<keyword evidence="2 9" id="KW-0328">Glycosyltransferase</keyword>
<evidence type="ECO:0000259" key="8">
    <source>
        <dbReference type="Pfam" id="PF00156"/>
    </source>
</evidence>
<dbReference type="InterPro" id="IPR029057">
    <property type="entry name" value="PRTase-like"/>
</dbReference>
<dbReference type="InterPro" id="IPR023747">
    <property type="entry name" value="Xanthine_Guanine_PRibTrfase"/>
</dbReference>
<dbReference type="PANTHER" id="PTHR39563:SF1">
    <property type="entry name" value="XANTHINE-GUANINE PHOSPHORIBOSYLTRANSFERASE"/>
    <property type="match status" value="1"/>
</dbReference>
<accession>W7QLU6</accession>
<dbReference type="Pfam" id="PF00156">
    <property type="entry name" value="Pribosyltran"/>
    <property type="match status" value="1"/>
</dbReference>
<dbReference type="OrthoDB" id="9789690at2"/>
<name>W7QLU6_9ALTE</name>
<feature type="domain" description="Phosphoribosyltransferase" evidence="8">
    <location>
        <begin position="6"/>
        <end position="144"/>
    </location>
</feature>
<keyword evidence="3 9" id="KW-0808">Transferase</keyword>
<dbReference type="GO" id="GO:0032265">
    <property type="term" value="P:XMP salvage"/>
    <property type="evidence" value="ECO:0007669"/>
    <property type="project" value="TreeGrafter"/>
</dbReference>
<dbReference type="EMBL" id="ARZY01000018">
    <property type="protein sequence ID" value="EWH09917.1"/>
    <property type="molecule type" value="Genomic_DNA"/>
</dbReference>
<keyword evidence="4" id="KW-0479">Metal-binding</keyword>
<gene>
    <name evidence="9" type="ORF">DS2_10737</name>
</gene>
<dbReference type="GO" id="GO:0032263">
    <property type="term" value="P:GMP salvage"/>
    <property type="evidence" value="ECO:0007669"/>
    <property type="project" value="TreeGrafter"/>
</dbReference>
<dbReference type="GO" id="GO:0005829">
    <property type="term" value="C:cytosol"/>
    <property type="evidence" value="ECO:0007669"/>
    <property type="project" value="TreeGrafter"/>
</dbReference>
<evidence type="ECO:0000256" key="1">
    <source>
        <dbReference type="ARBA" id="ARBA00022475"/>
    </source>
</evidence>
<dbReference type="CDD" id="cd06223">
    <property type="entry name" value="PRTases_typeI"/>
    <property type="match status" value="1"/>
</dbReference>
<dbReference type="PATRIC" id="fig|1328313.3.peg.2196"/>
<dbReference type="eggNOG" id="COG2236">
    <property type="taxonomic scope" value="Bacteria"/>
</dbReference>
<evidence type="ECO:0000256" key="5">
    <source>
        <dbReference type="ARBA" id="ARBA00022726"/>
    </source>
</evidence>
<protein>
    <submittedName>
        <fullName evidence="9">Xanthine-guanine phosphoribosyltransferase</fullName>
    </submittedName>
</protein>
<organism evidence="9 10">
    <name type="scientific">Catenovulum agarivorans DS-2</name>
    <dbReference type="NCBI Taxonomy" id="1328313"/>
    <lineage>
        <taxon>Bacteria</taxon>
        <taxon>Pseudomonadati</taxon>
        <taxon>Pseudomonadota</taxon>
        <taxon>Gammaproteobacteria</taxon>
        <taxon>Alteromonadales</taxon>
        <taxon>Alteromonadaceae</taxon>
        <taxon>Catenovulum</taxon>
    </lineage>
</organism>
<evidence type="ECO:0000256" key="6">
    <source>
        <dbReference type="ARBA" id="ARBA00022842"/>
    </source>
</evidence>
<keyword evidence="10" id="KW-1185">Reference proteome</keyword>
<keyword evidence="1" id="KW-1003">Cell membrane</keyword>
<evidence type="ECO:0000256" key="4">
    <source>
        <dbReference type="ARBA" id="ARBA00022723"/>
    </source>
</evidence>
<evidence type="ECO:0000313" key="10">
    <source>
        <dbReference type="Proteomes" id="UP000019276"/>
    </source>
</evidence>
<dbReference type="GO" id="GO:0032264">
    <property type="term" value="P:IMP salvage"/>
    <property type="evidence" value="ECO:0007669"/>
    <property type="project" value="TreeGrafter"/>
</dbReference>
<keyword evidence="5" id="KW-0660">Purine salvage</keyword>
<keyword evidence="6" id="KW-0460">Magnesium</keyword>
<comment type="caution">
    <text evidence="9">The sequence shown here is derived from an EMBL/GenBank/DDBJ whole genome shotgun (WGS) entry which is preliminary data.</text>
</comment>
<sequence>MTEKLVLDWQTFHKACKRLAQIIPLEKYDGLVAVTRGGLVPAAILSNDLDIRLIETIGVQSYQQQQQGDLQLVKPAYLLESELIEPQRWLFVEDLVDSGCTIKFLKQFYPRADFACVYAKPQGAELVKYSVEQVAQDIWIDFPWEI</sequence>
<dbReference type="NCBIfam" id="NF006613">
    <property type="entry name" value="PRK09177.1"/>
    <property type="match status" value="1"/>
</dbReference>
<dbReference type="AlphaFoldDB" id="W7QLU6"/>
<evidence type="ECO:0000256" key="3">
    <source>
        <dbReference type="ARBA" id="ARBA00022679"/>
    </source>
</evidence>
<dbReference type="GO" id="GO:0006166">
    <property type="term" value="P:purine ribonucleoside salvage"/>
    <property type="evidence" value="ECO:0007669"/>
    <property type="project" value="UniProtKB-KW"/>
</dbReference>
<dbReference type="SUPFAM" id="SSF53271">
    <property type="entry name" value="PRTase-like"/>
    <property type="match status" value="1"/>
</dbReference>
<dbReference type="RefSeq" id="WP_035014765.1">
    <property type="nucleotide sequence ID" value="NZ_ARZY01000018.1"/>
</dbReference>
<dbReference type="Gene3D" id="3.40.50.2020">
    <property type="match status" value="1"/>
</dbReference>
<dbReference type="GO" id="GO:0046872">
    <property type="term" value="F:metal ion binding"/>
    <property type="evidence" value="ECO:0007669"/>
    <property type="project" value="UniProtKB-KW"/>
</dbReference>
<evidence type="ECO:0000313" key="9">
    <source>
        <dbReference type="EMBL" id="EWH09917.1"/>
    </source>
</evidence>